<comment type="caution">
    <text evidence="2">The sequence shown here is derived from an EMBL/GenBank/DDBJ whole genome shotgun (WGS) entry which is preliminary data.</text>
</comment>
<dbReference type="AlphaFoldDB" id="A0A2N6TEL1"/>
<dbReference type="RefSeq" id="WP_158393698.1">
    <property type="nucleotide sequence ID" value="NZ_PNHC01000016.1"/>
</dbReference>
<sequence length="84" mass="9842">MSNNEYLGGHLISRSIARRILSNIEKFKVIFLDFNRVKTIGQAFADEIFMVFENKHKEITILPINVNEKVKFMIKRVDKSIITE</sequence>
<evidence type="ECO:0000313" key="2">
    <source>
        <dbReference type="EMBL" id="PMC67748.1"/>
    </source>
</evidence>
<evidence type="ECO:0000259" key="1">
    <source>
        <dbReference type="Pfam" id="PF14213"/>
    </source>
</evidence>
<evidence type="ECO:0000313" key="3">
    <source>
        <dbReference type="Proteomes" id="UP000235733"/>
    </source>
</evidence>
<gene>
    <name evidence="2" type="ORF">CJ209_11770</name>
</gene>
<organism evidence="2 3">
    <name type="scientific">Fusobacterium nucleatum</name>
    <dbReference type="NCBI Taxonomy" id="851"/>
    <lineage>
        <taxon>Bacteria</taxon>
        <taxon>Fusobacteriati</taxon>
        <taxon>Fusobacteriota</taxon>
        <taxon>Fusobacteriia</taxon>
        <taxon>Fusobacteriales</taxon>
        <taxon>Fusobacteriaceae</taxon>
        <taxon>Fusobacterium</taxon>
    </lineage>
</organism>
<proteinExistence type="predicted"/>
<dbReference type="EMBL" id="PNHC01000016">
    <property type="protein sequence ID" value="PMC67748.1"/>
    <property type="molecule type" value="Genomic_DNA"/>
</dbReference>
<dbReference type="Pfam" id="PF14213">
    <property type="entry name" value="DUF4325"/>
    <property type="match status" value="1"/>
</dbReference>
<keyword evidence="2" id="KW-0418">Kinase</keyword>
<feature type="domain" description="DUF4325" evidence="1">
    <location>
        <begin position="17"/>
        <end position="70"/>
    </location>
</feature>
<keyword evidence="2" id="KW-0808">Transferase</keyword>
<reference evidence="2 3" key="1">
    <citation type="submission" date="2017-09" db="EMBL/GenBank/DDBJ databases">
        <title>Bacterial strain isolated from the female urinary microbiota.</title>
        <authorList>
            <person name="Thomas-White K."/>
            <person name="Kumar N."/>
            <person name="Forster S."/>
            <person name="Putonti C."/>
            <person name="Lawley T."/>
            <person name="Wolfe A.J."/>
        </authorList>
    </citation>
    <scope>NUCLEOTIDE SEQUENCE [LARGE SCALE GENOMIC DNA]</scope>
    <source>
        <strain evidence="2 3">UMB0249</strain>
    </source>
</reference>
<dbReference type="Proteomes" id="UP000235733">
    <property type="component" value="Unassembled WGS sequence"/>
</dbReference>
<protein>
    <submittedName>
        <fullName evidence="2">Histidine kinase</fullName>
    </submittedName>
</protein>
<dbReference type="InterPro" id="IPR025474">
    <property type="entry name" value="DUF4325"/>
</dbReference>
<name>A0A2N6TEL1_FUSNU</name>
<dbReference type="GO" id="GO:0016301">
    <property type="term" value="F:kinase activity"/>
    <property type="evidence" value="ECO:0007669"/>
    <property type="project" value="UniProtKB-KW"/>
</dbReference>
<accession>A0A2N6TEL1</accession>